<dbReference type="EMBL" id="ML769977">
    <property type="protein sequence ID" value="KAE9385501.1"/>
    <property type="molecule type" value="Genomic_DNA"/>
</dbReference>
<reference evidence="2" key="1">
    <citation type="journal article" date="2019" name="Environ. Microbiol.">
        <title>Fungal ecological strategies reflected in gene transcription - a case study of two litter decomposers.</title>
        <authorList>
            <person name="Barbi F."/>
            <person name="Kohler A."/>
            <person name="Barry K."/>
            <person name="Baskaran P."/>
            <person name="Daum C."/>
            <person name="Fauchery L."/>
            <person name="Ihrmark K."/>
            <person name="Kuo A."/>
            <person name="LaButti K."/>
            <person name="Lipzen A."/>
            <person name="Morin E."/>
            <person name="Grigoriev I.V."/>
            <person name="Henrissat B."/>
            <person name="Lindahl B."/>
            <person name="Martin F."/>
        </authorList>
    </citation>
    <scope>NUCLEOTIDE SEQUENCE</scope>
    <source>
        <strain evidence="2">JB14</strain>
    </source>
</reference>
<name>A0A6A4GIT7_9AGAR</name>
<protein>
    <submittedName>
        <fullName evidence="2">Uncharacterized protein</fullName>
    </submittedName>
</protein>
<proteinExistence type="predicted"/>
<keyword evidence="3" id="KW-1185">Reference proteome</keyword>
<evidence type="ECO:0000313" key="2">
    <source>
        <dbReference type="EMBL" id="KAE9385501.1"/>
    </source>
</evidence>
<feature type="transmembrane region" description="Helical" evidence="1">
    <location>
        <begin position="66"/>
        <end position="86"/>
    </location>
</feature>
<dbReference type="Proteomes" id="UP000799118">
    <property type="component" value="Unassembled WGS sequence"/>
</dbReference>
<accession>A0A6A4GIT7</accession>
<keyword evidence="1" id="KW-0472">Membrane</keyword>
<organism evidence="2 3">
    <name type="scientific">Gymnopus androsaceus JB14</name>
    <dbReference type="NCBI Taxonomy" id="1447944"/>
    <lineage>
        <taxon>Eukaryota</taxon>
        <taxon>Fungi</taxon>
        <taxon>Dikarya</taxon>
        <taxon>Basidiomycota</taxon>
        <taxon>Agaricomycotina</taxon>
        <taxon>Agaricomycetes</taxon>
        <taxon>Agaricomycetidae</taxon>
        <taxon>Agaricales</taxon>
        <taxon>Marasmiineae</taxon>
        <taxon>Omphalotaceae</taxon>
        <taxon>Gymnopus</taxon>
    </lineage>
</organism>
<dbReference type="AlphaFoldDB" id="A0A6A4GIT7"/>
<evidence type="ECO:0000256" key="1">
    <source>
        <dbReference type="SAM" id="Phobius"/>
    </source>
</evidence>
<keyword evidence="1" id="KW-0812">Transmembrane</keyword>
<evidence type="ECO:0000313" key="3">
    <source>
        <dbReference type="Proteomes" id="UP000799118"/>
    </source>
</evidence>
<sequence>MHTICSCPEHPYFGFVALRHPSSDFRAFHKLCIYFRAQANITVLSCGTHCGNWTMDGWRRTRLSDLAVLLVTITATISLMSRVSLLDVHRLPLEDL</sequence>
<gene>
    <name evidence="2" type="ORF">BT96DRAFT_578748</name>
</gene>
<keyword evidence="1" id="KW-1133">Transmembrane helix</keyword>